<feature type="compositionally biased region" description="Low complexity" evidence="1">
    <location>
        <begin position="208"/>
        <end position="223"/>
    </location>
</feature>
<evidence type="ECO:0000313" key="4">
    <source>
        <dbReference type="Proteomes" id="UP000600101"/>
    </source>
</evidence>
<dbReference type="GO" id="GO:0003697">
    <property type="term" value="F:single-stranded DNA binding"/>
    <property type="evidence" value="ECO:0007669"/>
    <property type="project" value="TreeGrafter"/>
</dbReference>
<evidence type="ECO:0000259" key="2">
    <source>
        <dbReference type="SMART" id="SM00382"/>
    </source>
</evidence>
<sequence>MSGEAEWPEIPAARPGSGLAIWCELHRWRAGEVMARAALRAAAERLGSREAAAARRLLLEHDVAAGRLLARQLDAAHPGGDHAPCCLWLTWRASRTTRHAAGTSPAVATANGELATVLEFAAVAAEREARTRIKPPHQVTLGERRRAHRGLRAAVWALATTLRSNAQTAMLNPSDVFARLMGDPTGSRETPVAEAGGAGQGGGHDGEAAQWVSASSPALQSPPQVRGEEVLAGFGFLRSAGKTVAPRARDAIARLERQDRARLGYLEVLAEPLPLTPAPADLEARFDGLQAEFPNMSAAIARLHDEVRLHAVTGAPALSLRPLLLVGPPGIGKTRFARRLAATLDLRFAATSLAGVSDARALEGTSKGWGSAHSCWPLEEVATLGVANPLLCVDEVDKCGRDGRNGDPLAALLGFLEPGSAAAHRDPVLGAPCDLAAVSWILTANDASRLPGALLSRLRVVEVRPPSVQAFRTIMAAIRSDLADDLGCRPEVLPVLEDADLDWLEGRWRATQSPRVLRKLVERLLGAATARRPARLN</sequence>
<feature type="domain" description="AAA+ ATPase" evidence="2">
    <location>
        <begin position="319"/>
        <end position="467"/>
    </location>
</feature>
<evidence type="ECO:0000313" key="3">
    <source>
        <dbReference type="EMBL" id="MBC4018567.1"/>
    </source>
</evidence>
<dbReference type="InterPro" id="IPR027065">
    <property type="entry name" value="Lon_Prtase"/>
</dbReference>
<dbReference type="InterPro" id="IPR003959">
    <property type="entry name" value="ATPase_AAA_core"/>
</dbReference>
<dbReference type="GO" id="GO:0007005">
    <property type="term" value="P:mitochondrion organization"/>
    <property type="evidence" value="ECO:0007669"/>
    <property type="project" value="TreeGrafter"/>
</dbReference>
<dbReference type="GO" id="GO:0004176">
    <property type="term" value="F:ATP-dependent peptidase activity"/>
    <property type="evidence" value="ECO:0007669"/>
    <property type="project" value="InterPro"/>
</dbReference>
<dbReference type="Proteomes" id="UP000600101">
    <property type="component" value="Unassembled WGS sequence"/>
</dbReference>
<proteinExistence type="predicted"/>
<evidence type="ECO:0000256" key="1">
    <source>
        <dbReference type="SAM" id="MobiDB-lite"/>
    </source>
</evidence>
<feature type="region of interest" description="Disordered" evidence="1">
    <location>
        <begin position="182"/>
        <end position="223"/>
    </location>
</feature>
<comment type="caution">
    <text evidence="3">The sequence shown here is derived from an EMBL/GenBank/DDBJ whole genome shotgun (WGS) entry which is preliminary data.</text>
</comment>
<dbReference type="InterPro" id="IPR027417">
    <property type="entry name" value="P-loop_NTPase"/>
</dbReference>
<dbReference type="PANTHER" id="PTHR43718">
    <property type="entry name" value="LON PROTEASE"/>
    <property type="match status" value="1"/>
</dbReference>
<dbReference type="GO" id="GO:0016887">
    <property type="term" value="F:ATP hydrolysis activity"/>
    <property type="evidence" value="ECO:0007669"/>
    <property type="project" value="InterPro"/>
</dbReference>
<dbReference type="Gene3D" id="3.40.50.300">
    <property type="entry name" value="P-loop containing nucleotide triphosphate hydrolases"/>
    <property type="match status" value="1"/>
</dbReference>
<dbReference type="GO" id="GO:0051131">
    <property type="term" value="P:chaperone-mediated protein complex assembly"/>
    <property type="evidence" value="ECO:0007669"/>
    <property type="project" value="TreeGrafter"/>
</dbReference>
<name>A0A9X0UFA8_9PROT</name>
<reference evidence="3" key="1">
    <citation type="submission" date="2020-08" db="EMBL/GenBank/DDBJ databases">
        <authorList>
            <person name="Hu Y."/>
            <person name="Nguyen S.V."/>
            <person name="Li F."/>
            <person name="Fanning S."/>
        </authorList>
    </citation>
    <scope>NUCLEOTIDE SEQUENCE</scope>
    <source>
        <strain evidence="3">SYSU D8009</strain>
    </source>
</reference>
<dbReference type="GO" id="GO:0006515">
    <property type="term" value="P:protein quality control for misfolded or incompletely synthesized proteins"/>
    <property type="evidence" value="ECO:0007669"/>
    <property type="project" value="TreeGrafter"/>
</dbReference>
<dbReference type="InterPro" id="IPR003593">
    <property type="entry name" value="AAA+_ATPase"/>
</dbReference>
<accession>A0A9X0UFA8</accession>
<dbReference type="Pfam" id="PF00004">
    <property type="entry name" value="AAA"/>
    <property type="match status" value="1"/>
</dbReference>
<dbReference type="GO" id="GO:0005524">
    <property type="term" value="F:ATP binding"/>
    <property type="evidence" value="ECO:0007669"/>
    <property type="project" value="InterPro"/>
</dbReference>
<dbReference type="GO" id="GO:0004252">
    <property type="term" value="F:serine-type endopeptidase activity"/>
    <property type="evidence" value="ECO:0007669"/>
    <property type="project" value="InterPro"/>
</dbReference>
<dbReference type="RefSeq" id="WP_186773317.1">
    <property type="nucleotide sequence ID" value="NZ_JACOMF010000063.1"/>
</dbReference>
<dbReference type="AlphaFoldDB" id="A0A9X0UFA8"/>
<organism evidence="3 4">
    <name type="scientific">Siccirubricoccus deserti</name>
    <dbReference type="NCBI Taxonomy" id="2013562"/>
    <lineage>
        <taxon>Bacteria</taxon>
        <taxon>Pseudomonadati</taxon>
        <taxon>Pseudomonadota</taxon>
        <taxon>Alphaproteobacteria</taxon>
        <taxon>Acetobacterales</taxon>
        <taxon>Roseomonadaceae</taxon>
        <taxon>Siccirubricoccus</taxon>
    </lineage>
</organism>
<dbReference type="PANTHER" id="PTHR43718:SF2">
    <property type="entry name" value="LON PROTEASE HOMOLOG, MITOCHONDRIAL"/>
    <property type="match status" value="1"/>
</dbReference>
<gene>
    <name evidence="3" type="ORF">H7965_25205</name>
</gene>
<protein>
    <submittedName>
        <fullName evidence="3">AAA family ATPase</fullName>
    </submittedName>
</protein>
<dbReference type="EMBL" id="JACOMF010000063">
    <property type="protein sequence ID" value="MBC4018567.1"/>
    <property type="molecule type" value="Genomic_DNA"/>
</dbReference>
<dbReference type="SMART" id="SM00382">
    <property type="entry name" value="AAA"/>
    <property type="match status" value="1"/>
</dbReference>
<keyword evidence="4" id="KW-1185">Reference proteome</keyword>
<dbReference type="SUPFAM" id="SSF52540">
    <property type="entry name" value="P-loop containing nucleoside triphosphate hydrolases"/>
    <property type="match status" value="1"/>
</dbReference>